<organism evidence="5 6">
    <name type="scientific">Austropuccinia psidii MF-1</name>
    <dbReference type="NCBI Taxonomy" id="1389203"/>
    <lineage>
        <taxon>Eukaryota</taxon>
        <taxon>Fungi</taxon>
        <taxon>Dikarya</taxon>
        <taxon>Basidiomycota</taxon>
        <taxon>Pucciniomycotina</taxon>
        <taxon>Pucciniomycetes</taxon>
        <taxon>Pucciniales</taxon>
        <taxon>Sphaerophragmiaceae</taxon>
        <taxon>Austropuccinia</taxon>
    </lineage>
</organism>
<dbReference type="AlphaFoldDB" id="A0A9Q3E877"/>
<evidence type="ECO:0000256" key="2">
    <source>
        <dbReference type="ARBA" id="ARBA00022801"/>
    </source>
</evidence>
<name>A0A9Q3E877_9BASI</name>
<feature type="domain" description="Peptidase A2" evidence="4">
    <location>
        <begin position="65"/>
        <end position="102"/>
    </location>
</feature>
<evidence type="ECO:0000256" key="1">
    <source>
        <dbReference type="ARBA" id="ARBA00022750"/>
    </source>
</evidence>
<sequence length="535" mass="62223">MSPKFFNQLKNLSEEEKKSINSIDTKEIQTKLINHHLGNYEQPKLHYACPLGFMQVYLGEEGHEIMALVDTGSELNIIPEDSAIKAGLTTRCLNMNLRGIGGHCTSIVGLAEFTPITLVTGEERNIHLFVARGAVHTVLGRPFLADNNIRLDFSQQKGEIFSYLEPDGRRLCLPICSPQNVGWREDPPAGMETCAVSKLEDWKEIPIEKESRSKNQAHSEKIPHQSFDSEEMKESKDKITSVKINFPEEDDNSENNISFKEEVSHEERNDQNQVKDIPFLYERRTFKNELNQQKSLPPEDKSSGEAHHSFDIEKGIHLRFKKLSSIRNNSTKEYLKNTIHSPIILDKNLSESEYENKAGLFCQLETKEEVEVEHKLILTGEEFPWEGYTNRQPLRNANLEDHNKNNSRDNFECANQHVKWLEDISTPKKNESNRIKDKSSKKKRKTKEENQYFWITQNKKICPSLQAHLERQYKNSTQKEHWTENNDRNGKPIQDYFDKNEDFQDQHHNEERRNELTAKNAKFKKGLDNKFSYYS</sequence>
<dbReference type="Proteomes" id="UP000765509">
    <property type="component" value="Unassembled WGS sequence"/>
</dbReference>
<keyword evidence="1" id="KW-0645">Protease</keyword>
<evidence type="ECO:0000313" key="5">
    <source>
        <dbReference type="EMBL" id="MBW0515928.1"/>
    </source>
</evidence>
<dbReference type="PROSITE" id="PS00141">
    <property type="entry name" value="ASP_PROTEASE"/>
    <property type="match status" value="1"/>
</dbReference>
<dbReference type="PROSITE" id="PS50175">
    <property type="entry name" value="ASP_PROT_RETROV"/>
    <property type="match status" value="1"/>
</dbReference>
<protein>
    <recommendedName>
        <fullName evidence="4">Peptidase A2 domain-containing protein</fullName>
    </recommendedName>
</protein>
<feature type="region of interest" description="Disordered" evidence="3">
    <location>
        <begin position="424"/>
        <end position="447"/>
    </location>
</feature>
<evidence type="ECO:0000256" key="3">
    <source>
        <dbReference type="SAM" id="MobiDB-lite"/>
    </source>
</evidence>
<keyword evidence="6" id="KW-1185">Reference proteome</keyword>
<dbReference type="SUPFAM" id="SSF50630">
    <property type="entry name" value="Acid proteases"/>
    <property type="match status" value="1"/>
</dbReference>
<dbReference type="GO" id="GO:0004190">
    <property type="term" value="F:aspartic-type endopeptidase activity"/>
    <property type="evidence" value="ECO:0007669"/>
    <property type="project" value="UniProtKB-KW"/>
</dbReference>
<dbReference type="EMBL" id="AVOT02024946">
    <property type="protein sequence ID" value="MBW0515928.1"/>
    <property type="molecule type" value="Genomic_DNA"/>
</dbReference>
<evidence type="ECO:0000313" key="6">
    <source>
        <dbReference type="Proteomes" id="UP000765509"/>
    </source>
</evidence>
<keyword evidence="2" id="KW-0378">Hydrolase</keyword>
<proteinExistence type="predicted"/>
<feature type="compositionally biased region" description="Basic and acidic residues" evidence="3">
    <location>
        <begin position="424"/>
        <end position="438"/>
    </location>
</feature>
<gene>
    <name evidence="5" type="ORF">O181_055643</name>
</gene>
<dbReference type="OrthoDB" id="5535068at2759"/>
<dbReference type="InterPro" id="IPR001969">
    <property type="entry name" value="Aspartic_peptidase_AS"/>
</dbReference>
<dbReference type="CDD" id="cd00303">
    <property type="entry name" value="retropepsin_like"/>
    <property type="match status" value="1"/>
</dbReference>
<feature type="region of interest" description="Disordered" evidence="3">
    <location>
        <begin position="476"/>
        <end position="496"/>
    </location>
</feature>
<comment type="caution">
    <text evidence="5">The sequence shown here is derived from an EMBL/GenBank/DDBJ whole genome shotgun (WGS) entry which is preliminary data.</text>
</comment>
<dbReference type="GO" id="GO:0006508">
    <property type="term" value="P:proteolysis"/>
    <property type="evidence" value="ECO:0007669"/>
    <property type="project" value="InterPro"/>
</dbReference>
<dbReference type="InterPro" id="IPR001995">
    <property type="entry name" value="Peptidase_A2_cat"/>
</dbReference>
<evidence type="ECO:0000259" key="4">
    <source>
        <dbReference type="PROSITE" id="PS50175"/>
    </source>
</evidence>
<dbReference type="Gene3D" id="2.40.70.10">
    <property type="entry name" value="Acid Proteases"/>
    <property type="match status" value="1"/>
</dbReference>
<feature type="region of interest" description="Disordered" evidence="3">
    <location>
        <begin position="208"/>
        <end position="234"/>
    </location>
</feature>
<feature type="compositionally biased region" description="Basic and acidic residues" evidence="3">
    <location>
        <begin position="208"/>
        <end position="223"/>
    </location>
</feature>
<keyword evidence="1" id="KW-0064">Aspartyl protease</keyword>
<reference evidence="5" key="1">
    <citation type="submission" date="2021-03" db="EMBL/GenBank/DDBJ databases">
        <title>Draft genome sequence of rust myrtle Austropuccinia psidii MF-1, a brazilian biotype.</title>
        <authorList>
            <person name="Quecine M.C."/>
            <person name="Pachon D.M.R."/>
            <person name="Bonatelli M.L."/>
            <person name="Correr F.H."/>
            <person name="Franceschini L.M."/>
            <person name="Leite T.F."/>
            <person name="Margarido G.R.A."/>
            <person name="Almeida C.A."/>
            <person name="Ferrarezi J.A."/>
            <person name="Labate C.A."/>
        </authorList>
    </citation>
    <scope>NUCLEOTIDE SEQUENCE</scope>
    <source>
        <strain evidence="5">MF-1</strain>
    </source>
</reference>
<accession>A0A9Q3E877</accession>
<dbReference type="InterPro" id="IPR021109">
    <property type="entry name" value="Peptidase_aspartic_dom_sf"/>
</dbReference>